<protein>
    <recommendedName>
        <fullName evidence="4">DUF2339 domain-containing protein</fullName>
    </recommendedName>
</protein>
<feature type="transmembrane region" description="Helical" evidence="1">
    <location>
        <begin position="90"/>
        <end position="107"/>
    </location>
</feature>
<evidence type="ECO:0000256" key="1">
    <source>
        <dbReference type="SAM" id="Phobius"/>
    </source>
</evidence>
<accession>A0A1G2CX40</accession>
<feature type="transmembrane region" description="Helical" evidence="1">
    <location>
        <begin position="181"/>
        <end position="207"/>
    </location>
</feature>
<feature type="transmembrane region" description="Helical" evidence="1">
    <location>
        <begin position="366"/>
        <end position="384"/>
    </location>
</feature>
<feature type="transmembrane region" description="Helical" evidence="1">
    <location>
        <begin position="390"/>
        <end position="409"/>
    </location>
</feature>
<dbReference type="PANTHER" id="PTHR38434">
    <property type="entry name" value="BLL2549 PROTEIN"/>
    <property type="match status" value="1"/>
</dbReference>
<gene>
    <name evidence="2" type="ORF">A2845_03520</name>
</gene>
<feature type="transmembrane region" description="Helical" evidence="1">
    <location>
        <begin position="149"/>
        <end position="169"/>
    </location>
</feature>
<dbReference type="Pfam" id="PF10101">
    <property type="entry name" value="DUF2339"/>
    <property type="match status" value="1"/>
</dbReference>
<evidence type="ECO:0008006" key="4">
    <source>
        <dbReference type="Google" id="ProtNLM"/>
    </source>
</evidence>
<dbReference type="EMBL" id="MHLI01000006">
    <property type="protein sequence ID" value="OGZ05847.1"/>
    <property type="molecule type" value="Genomic_DNA"/>
</dbReference>
<keyword evidence="1" id="KW-0812">Transmembrane</keyword>
<feature type="transmembrane region" description="Helical" evidence="1">
    <location>
        <begin position="277"/>
        <end position="298"/>
    </location>
</feature>
<dbReference type="PANTHER" id="PTHR38434:SF1">
    <property type="entry name" value="BLL2549 PROTEIN"/>
    <property type="match status" value="1"/>
</dbReference>
<feature type="transmembrane region" description="Helical" evidence="1">
    <location>
        <begin position="416"/>
        <end position="434"/>
    </location>
</feature>
<feature type="transmembrane region" description="Helical" evidence="1">
    <location>
        <begin position="336"/>
        <end position="359"/>
    </location>
</feature>
<reference evidence="2 3" key="1">
    <citation type="journal article" date="2016" name="Nat. Commun.">
        <title>Thousands of microbial genomes shed light on interconnected biogeochemical processes in an aquifer system.</title>
        <authorList>
            <person name="Anantharaman K."/>
            <person name="Brown C.T."/>
            <person name="Hug L.A."/>
            <person name="Sharon I."/>
            <person name="Castelle C.J."/>
            <person name="Probst A.J."/>
            <person name="Thomas B.C."/>
            <person name="Singh A."/>
            <person name="Wilkins M.J."/>
            <person name="Karaoz U."/>
            <person name="Brodie E.L."/>
            <person name="Williams K.H."/>
            <person name="Hubbard S.S."/>
            <person name="Banfield J.F."/>
        </authorList>
    </citation>
    <scope>NUCLEOTIDE SEQUENCE [LARGE SCALE GENOMIC DNA]</scope>
</reference>
<feature type="transmembrane region" description="Helical" evidence="1">
    <location>
        <begin position="119"/>
        <end position="137"/>
    </location>
</feature>
<feature type="transmembrane region" description="Helical" evidence="1">
    <location>
        <begin position="486"/>
        <end position="503"/>
    </location>
</feature>
<comment type="caution">
    <text evidence="2">The sequence shown here is derived from an EMBL/GenBank/DDBJ whole genome shotgun (WGS) entry which is preliminary data.</text>
</comment>
<dbReference type="Proteomes" id="UP000177122">
    <property type="component" value="Unassembled WGS sequence"/>
</dbReference>
<feature type="transmembrane region" description="Helical" evidence="1">
    <location>
        <begin position="611"/>
        <end position="631"/>
    </location>
</feature>
<feature type="transmembrane region" description="Helical" evidence="1">
    <location>
        <begin position="252"/>
        <end position="271"/>
    </location>
</feature>
<feature type="transmembrane region" description="Helical" evidence="1">
    <location>
        <begin position="227"/>
        <end position="245"/>
    </location>
</feature>
<sequence>MIWTIILIVVSVYLLIRVSELAKRLETLESTMGNNLRGVVSTDAVLLARESAYVKSADANIEASLAPSPAPAPSYTPVVVESGEEKSARWLGWVGVIMLLLGASFFLKYAFDNGYIGPMGQVAIGIIAGIVSIGIGQKLREKYLNYSDILLGAGVGILYFSIYAGFAFYNPAVIAQPVAFMLMILVTALSMVIAIAGNTMGIAIIGVVGGFMTPMLLSTGENHEVTLSLYLLMLNVGVLSVSWFTKWVKLNYLTFIGTVMVFGGWMGSFYWRDPEGQLALTFFFLTMFFLVFLANSILHHLTRKEASSSGDLILICLNAMGYMGVCYSILEPQHHDVLGFFALVLAALYLIISYVAYAAEKRDRTLNLTLPGIAVVFLSIAIPLQLTEYWISIAWLAESLVLVYVGLLLKEKPIQVFGYIVLVLGMLSMLGEVAKIRNVSFSDITSALTPVMNMGFFLLLLGVAVFYVLAWFYGKNEATMSDRKKIIAVFLVLANLLTIYAFTTEVAQKYFQDIAQVQHQAQLDISKEAQYGGQNTGGYVNYGNNATSLQVDVLQNRSSTVTTVLWALYATLLLVIGFMRRMRVLRLFGLIFFFVTACRVFIYVWEQGPLYRIFSTIAVGVIALSAAFLYAKYKDRIKEVIYD</sequence>
<proteinExistence type="predicted"/>
<feature type="transmembrane region" description="Helical" evidence="1">
    <location>
        <begin position="454"/>
        <end position="474"/>
    </location>
</feature>
<evidence type="ECO:0000313" key="2">
    <source>
        <dbReference type="EMBL" id="OGZ05847.1"/>
    </source>
</evidence>
<evidence type="ECO:0000313" key="3">
    <source>
        <dbReference type="Proteomes" id="UP000177122"/>
    </source>
</evidence>
<organism evidence="2 3">
    <name type="scientific">Candidatus Lloydbacteria bacterium RIFCSPHIGHO2_01_FULL_49_22</name>
    <dbReference type="NCBI Taxonomy" id="1798658"/>
    <lineage>
        <taxon>Bacteria</taxon>
        <taxon>Candidatus Lloydiibacteriota</taxon>
    </lineage>
</organism>
<feature type="transmembrane region" description="Helical" evidence="1">
    <location>
        <begin position="559"/>
        <end position="578"/>
    </location>
</feature>
<keyword evidence="1" id="KW-1133">Transmembrane helix</keyword>
<keyword evidence="1" id="KW-0472">Membrane</keyword>
<dbReference type="AlphaFoldDB" id="A0A1G2CX40"/>
<feature type="transmembrane region" description="Helical" evidence="1">
    <location>
        <begin position="585"/>
        <end position="605"/>
    </location>
</feature>
<feature type="transmembrane region" description="Helical" evidence="1">
    <location>
        <begin position="310"/>
        <end position="330"/>
    </location>
</feature>
<name>A0A1G2CX40_9BACT</name>
<dbReference type="InterPro" id="IPR019286">
    <property type="entry name" value="DUF2339_TM"/>
</dbReference>